<evidence type="ECO:0000256" key="1">
    <source>
        <dbReference type="SAM" id="Phobius"/>
    </source>
</evidence>
<reference evidence="2" key="1">
    <citation type="submission" date="2014-11" db="EMBL/GenBank/DDBJ databases">
        <authorList>
            <person name="Amaro Gonzalez C."/>
        </authorList>
    </citation>
    <scope>NUCLEOTIDE SEQUENCE</scope>
</reference>
<name>A0A0E9WBG9_ANGAN</name>
<keyword evidence="1" id="KW-1133">Transmembrane helix</keyword>
<accession>A0A0E9WBG9</accession>
<organism evidence="2">
    <name type="scientific">Anguilla anguilla</name>
    <name type="common">European freshwater eel</name>
    <name type="synonym">Muraena anguilla</name>
    <dbReference type="NCBI Taxonomy" id="7936"/>
    <lineage>
        <taxon>Eukaryota</taxon>
        <taxon>Metazoa</taxon>
        <taxon>Chordata</taxon>
        <taxon>Craniata</taxon>
        <taxon>Vertebrata</taxon>
        <taxon>Euteleostomi</taxon>
        <taxon>Actinopterygii</taxon>
        <taxon>Neopterygii</taxon>
        <taxon>Teleostei</taxon>
        <taxon>Anguilliformes</taxon>
        <taxon>Anguillidae</taxon>
        <taxon>Anguilla</taxon>
    </lineage>
</organism>
<dbReference type="EMBL" id="GBXM01020865">
    <property type="protein sequence ID" value="JAH87712.1"/>
    <property type="molecule type" value="Transcribed_RNA"/>
</dbReference>
<feature type="transmembrane region" description="Helical" evidence="1">
    <location>
        <begin position="6"/>
        <end position="28"/>
    </location>
</feature>
<keyword evidence="1" id="KW-0472">Membrane</keyword>
<protein>
    <submittedName>
        <fullName evidence="2">Uncharacterized protein</fullName>
    </submittedName>
</protein>
<keyword evidence="1" id="KW-0812">Transmembrane</keyword>
<reference evidence="2" key="2">
    <citation type="journal article" date="2015" name="Fish Shellfish Immunol.">
        <title>Early steps in the European eel (Anguilla anguilla)-Vibrio vulnificus interaction in the gills: Role of the RtxA13 toxin.</title>
        <authorList>
            <person name="Callol A."/>
            <person name="Pajuelo D."/>
            <person name="Ebbesson L."/>
            <person name="Teles M."/>
            <person name="MacKenzie S."/>
            <person name="Amaro C."/>
        </authorList>
    </citation>
    <scope>NUCLEOTIDE SEQUENCE</scope>
</reference>
<dbReference type="AlphaFoldDB" id="A0A0E9WBG9"/>
<proteinExistence type="predicted"/>
<evidence type="ECO:0000313" key="2">
    <source>
        <dbReference type="EMBL" id="JAH87712.1"/>
    </source>
</evidence>
<sequence>MSITFLFIIIIIIILLLLFLLICIGAQFGPGRGAVFGL</sequence>